<keyword evidence="2" id="KW-0813">Transport</keyword>
<name>V5RJN4_SPIAP</name>
<dbReference type="STRING" id="1276258.SAPIS_v1c09340"/>
<protein>
    <submittedName>
        <fullName evidence="6">ABC transporter ATP-binding protein</fullName>
    </submittedName>
</protein>
<dbReference type="InterPro" id="IPR027417">
    <property type="entry name" value="P-loop_NTPase"/>
</dbReference>
<keyword evidence="3" id="KW-0547">Nucleotide-binding</keyword>
<dbReference type="EMBL" id="CP006682">
    <property type="protein sequence ID" value="AHB36779.1"/>
    <property type="molecule type" value="Genomic_DNA"/>
</dbReference>
<dbReference type="Pfam" id="PF00005">
    <property type="entry name" value="ABC_tran"/>
    <property type="match status" value="1"/>
</dbReference>
<comment type="similarity">
    <text evidence="1">Belongs to the ABC transporter superfamily.</text>
</comment>
<keyword evidence="4 6" id="KW-0067">ATP-binding</keyword>
<proteinExistence type="inferred from homology"/>
<reference evidence="6 7" key="1">
    <citation type="journal article" date="2014" name="Genome Announc.">
        <title>Complete Genome Sequence of Spiroplasma apis B31T (ATCC 33834), a Bacterium Associated with May Disease of Honeybees (Apis mellifera).</title>
        <authorList>
            <person name="Ku C."/>
            <person name="Lo W.S."/>
            <person name="Chen L.L."/>
            <person name="Kuo C.H."/>
        </authorList>
    </citation>
    <scope>NUCLEOTIDE SEQUENCE [LARGE SCALE GENOMIC DNA]</scope>
    <source>
        <strain evidence="6">B31</strain>
    </source>
</reference>
<accession>V5RJN4</accession>
<sequence>MIEIKNVSKKFGKTNVLNDISITINKGEVVGLLGSNGSGKTTLMEIVVGQLKPTSGTVEIDGKKDGYKKVGIQFQEGIWPKGLNCKTLIKYFKSDWSAFKREEVQKIIKIFEIEDFINKDLNELSGGQKQRLNTLLAVLNNPDYICLDEMITGLDLKMQLKLVAYFKELKKQQKTMLIISHIPEEVEELCDKLIILDKGSVYYSATIDDVKKNYKSVRNLLITYYNGGLK</sequence>
<evidence type="ECO:0000256" key="3">
    <source>
        <dbReference type="ARBA" id="ARBA00022741"/>
    </source>
</evidence>
<dbReference type="PANTHER" id="PTHR42711">
    <property type="entry name" value="ABC TRANSPORTER ATP-BINDING PROTEIN"/>
    <property type="match status" value="1"/>
</dbReference>
<evidence type="ECO:0000313" key="6">
    <source>
        <dbReference type="EMBL" id="AHB36779.1"/>
    </source>
</evidence>
<dbReference type="PATRIC" id="fig|1276258.3.peg.957"/>
<dbReference type="RefSeq" id="WP_023790201.1">
    <property type="nucleotide sequence ID" value="NC_022998.1"/>
</dbReference>
<dbReference type="PROSITE" id="PS50893">
    <property type="entry name" value="ABC_TRANSPORTER_2"/>
    <property type="match status" value="1"/>
</dbReference>
<dbReference type="eggNOG" id="COG1131">
    <property type="taxonomic scope" value="Bacteria"/>
</dbReference>
<dbReference type="Proteomes" id="UP000018550">
    <property type="component" value="Chromosome"/>
</dbReference>
<dbReference type="PANTHER" id="PTHR42711:SF5">
    <property type="entry name" value="ABC TRANSPORTER ATP-BINDING PROTEIN NATA"/>
    <property type="match status" value="1"/>
</dbReference>
<dbReference type="AlphaFoldDB" id="V5RJN4"/>
<evidence type="ECO:0000256" key="1">
    <source>
        <dbReference type="ARBA" id="ARBA00005417"/>
    </source>
</evidence>
<dbReference type="CDD" id="cd03230">
    <property type="entry name" value="ABC_DR_subfamily_A"/>
    <property type="match status" value="1"/>
</dbReference>
<evidence type="ECO:0000256" key="2">
    <source>
        <dbReference type="ARBA" id="ARBA00022448"/>
    </source>
</evidence>
<dbReference type="Gene3D" id="3.40.50.300">
    <property type="entry name" value="P-loop containing nucleotide triphosphate hydrolases"/>
    <property type="match status" value="1"/>
</dbReference>
<dbReference type="SUPFAM" id="SSF52540">
    <property type="entry name" value="P-loop containing nucleoside triphosphate hydrolases"/>
    <property type="match status" value="1"/>
</dbReference>
<dbReference type="InterPro" id="IPR050763">
    <property type="entry name" value="ABC_transporter_ATP-binding"/>
</dbReference>
<feature type="domain" description="ABC transporter" evidence="5">
    <location>
        <begin position="2"/>
        <end position="223"/>
    </location>
</feature>
<dbReference type="OrthoDB" id="388394at2"/>
<dbReference type="InterPro" id="IPR003439">
    <property type="entry name" value="ABC_transporter-like_ATP-bd"/>
</dbReference>
<dbReference type="GO" id="GO:0005524">
    <property type="term" value="F:ATP binding"/>
    <property type="evidence" value="ECO:0007669"/>
    <property type="project" value="UniProtKB-KW"/>
</dbReference>
<dbReference type="KEGG" id="sapi:SAPIS_v1c09340"/>
<keyword evidence="7" id="KW-1185">Reference proteome</keyword>
<dbReference type="SMART" id="SM00382">
    <property type="entry name" value="AAA"/>
    <property type="match status" value="1"/>
</dbReference>
<evidence type="ECO:0000313" key="7">
    <source>
        <dbReference type="Proteomes" id="UP000018550"/>
    </source>
</evidence>
<dbReference type="GO" id="GO:0016887">
    <property type="term" value="F:ATP hydrolysis activity"/>
    <property type="evidence" value="ECO:0007669"/>
    <property type="project" value="InterPro"/>
</dbReference>
<organism evidence="6 7">
    <name type="scientific">Spiroplasma apis B31</name>
    <dbReference type="NCBI Taxonomy" id="1276258"/>
    <lineage>
        <taxon>Bacteria</taxon>
        <taxon>Bacillati</taxon>
        <taxon>Mycoplasmatota</taxon>
        <taxon>Mollicutes</taxon>
        <taxon>Entomoplasmatales</taxon>
        <taxon>Spiroplasmataceae</taxon>
        <taxon>Spiroplasma</taxon>
    </lineage>
</organism>
<dbReference type="InterPro" id="IPR003593">
    <property type="entry name" value="AAA+_ATPase"/>
</dbReference>
<gene>
    <name evidence="6" type="ORF">SAPIS_v1c09340</name>
</gene>
<dbReference type="HOGENOM" id="CLU_000604_1_2_14"/>
<evidence type="ECO:0000256" key="4">
    <source>
        <dbReference type="ARBA" id="ARBA00022840"/>
    </source>
</evidence>
<evidence type="ECO:0000259" key="5">
    <source>
        <dbReference type="PROSITE" id="PS50893"/>
    </source>
</evidence>